<evidence type="ECO:0000256" key="1">
    <source>
        <dbReference type="ARBA" id="ARBA00009156"/>
    </source>
</evidence>
<evidence type="ECO:0000256" key="4">
    <source>
        <dbReference type="ARBA" id="ARBA00022777"/>
    </source>
</evidence>
<evidence type="ECO:0000313" key="8">
    <source>
        <dbReference type="Proteomes" id="UP000319818"/>
    </source>
</evidence>
<dbReference type="GO" id="GO:0016301">
    <property type="term" value="F:kinase activity"/>
    <property type="evidence" value="ECO:0007669"/>
    <property type="project" value="UniProtKB-KW"/>
</dbReference>
<dbReference type="PANTHER" id="PTHR43095">
    <property type="entry name" value="SUGAR KINASE"/>
    <property type="match status" value="1"/>
</dbReference>
<sequence>MPEPSPVDTPLWVGVDLGTQGVRAVLVDGSGAVLGSGSAPLESDVRAGERHEQDPADWWRATCVATRAALAGRDGRPVGGVSIDSTSGTLVVQDTQGRAAGPALMYDDRRAAAEATRVQDAGAELWTTLGYRMQASWALPKVVWLVAGGAVPAGHRLAHQADHIGARLAGHAVPTDWSHALKTGYDLLGAAWPEAVLDRLGVDPAVLPPVVAPGERVATVSAAAADETGIPAGTPIVAGMTDGCAAQVATAALAPGQWCSALGTTLVLKGSTPELLHDPSGSVYCHRNPDGGWLPGGASSTGAGVLTTDLPGADLDELTERVRERGVPAGATYPLAGRGERFPFVADGAEGFDVGGPADPDPATRFQRVAHGVAYVERLAFDVLAGLGADVSGPVVATGGTSRNDWWTQLRADVLQRPVAVPEHAGSAIGSAVLAAAPPGELAATAAEMVRMRRRFEPDPSRADELTDGYGRLVEALHDRGWLEPKFRPNALPGSHRRGEARRGLAGEGGATFRAVQDSKVAFLNSETAGGTAS</sequence>
<evidence type="ECO:0000256" key="2">
    <source>
        <dbReference type="ARBA" id="ARBA00022629"/>
    </source>
</evidence>
<keyword evidence="2" id="KW-0119">Carbohydrate metabolism</keyword>
<comment type="caution">
    <text evidence="7">The sequence shown here is derived from an EMBL/GenBank/DDBJ whole genome shotgun (WGS) entry which is preliminary data.</text>
</comment>
<reference evidence="7 8" key="1">
    <citation type="submission" date="2019-06" db="EMBL/GenBank/DDBJ databases">
        <title>Sequencing the genomes of 1000 actinobacteria strains.</title>
        <authorList>
            <person name="Klenk H.-P."/>
        </authorList>
    </citation>
    <scope>NUCLEOTIDE SEQUENCE [LARGE SCALE GENOMIC DNA]</scope>
    <source>
        <strain evidence="7 8">DSM 45511</strain>
    </source>
</reference>
<dbReference type="SUPFAM" id="SSF53067">
    <property type="entry name" value="Actin-like ATPase domain"/>
    <property type="match status" value="2"/>
</dbReference>
<keyword evidence="2" id="KW-0859">Xylose metabolism</keyword>
<dbReference type="Proteomes" id="UP000319818">
    <property type="component" value="Unassembled WGS sequence"/>
</dbReference>
<dbReference type="CDD" id="cd07783">
    <property type="entry name" value="ASKHA_NBD_FGGY_SePSK_AtXK1-like"/>
    <property type="match status" value="1"/>
</dbReference>
<protein>
    <submittedName>
        <fullName evidence="7">Sugar (Pentulose or hexulose) kinase</fullName>
    </submittedName>
</protein>
<organism evidence="7 8">
    <name type="scientific">Pseudonocardia cypriaca</name>
    <dbReference type="NCBI Taxonomy" id="882449"/>
    <lineage>
        <taxon>Bacteria</taxon>
        <taxon>Bacillati</taxon>
        <taxon>Actinomycetota</taxon>
        <taxon>Actinomycetes</taxon>
        <taxon>Pseudonocardiales</taxon>
        <taxon>Pseudonocardiaceae</taxon>
        <taxon>Pseudonocardia</taxon>
    </lineage>
</organism>
<comment type="similarity">
    <text evidence="1">Belongs to the FGGY kinase family.</text>
</comment>
<evidence type="ECO:0000256" key="3">
    <source>
        <dbReference type="ARBA" id="ARBA00022679"/>
    </source>
</evidence>
<evidence type="ECO:0000313" key="7">
    <source>
        <dbReference type="EMBL" id="TQM44075.1"/>
    </source>
</evidence>
<evidence type="ECO:0000259" key="5">
    <source>
        <dbReference type="Pfam" id="PF00370"/>
    </source>
</evidence>
<dbReference type="PIRSF" id="PIRSF000538">
    <property type="entry name" value="GlpK"/>
    <property type="match status" value="1"/>
</dbReference>
<evidence type="ECO:0000259" key="6">
    <source>
        <dbReference type="Pfam" id="PF02782"/>
    </source>
</evidence>
<dbReference type="AlphaFoldDB" id="A0A543GDC7"/>
<dbReference type="InterPro" id="IPR018485">
    <property type="entry name" value="FGGY_C"/>
</dbReference>
<dbReference type="RefSeq" id="WP_142098543.1">
    <property type="nucleotide sequence ID" value="NZ_VFPH01000001.1"/>
</dbReference>
<dbReference type="InterPro" id="IPR050406">
    <property type="entry name" value="FGGY_Carb_Kinase"/>
</dbReference>
<proteinExistence type="inferred from homology"/>
<gene>
    <name evidence="7" type="ORF">FB388_1436</name>
</gene>
<dbReference type="EMBL" id="VFPH01000001">
    <property type="protein sequence ID" value="TQM44075.1"/>
    <property type="molecule type" value="Genomic_DNA"/>
</dbReference>
<dbReference type="InterPro" id="IPR000577">
    <property type="entry name" value="Carb_kinase_FGGY"/>
</dbReference>
<dbReference type="GO" id="GO:0042732">
    <property type="term" value="P:D-xylose metabolic process"/>
    <property type="evidence" value="ECO:0007669"/>
    <property type="project" value="UniProtKB-KW"/>
</dbReference>
<dbReference type="Gene3D" id="3.30.420.40">
    <property type="match status" value="2"/>
</dbReference>
<dbReference type="PANTHER" id="PTHR43095:SF5">
    <property type="entry name" value="XYLULOSE KINASE"/>
    <property type="match status" value="1"/>
</dbReference>
<keyword evidence="3" id="KW-0808">Transferase</keyword>
<dbReference type="InterPro" id="IPR018484">
    <property type="entry name" value="FGGY_N"/>
</dbReference>
<keyword evidence="8" id="KW-1185">Reference proteome</keyword>
<feature type="domain" description="Carbohydrate kinase FGGY C-terminal" evidence="6">
    <location>
        <begin position="328"/>
        <end position="436"/>
    </location>
</feature>
<dbReference type="Pfam" id="PF02782">
    <property type="entry name" value="FGGY_C"/>
    <property type="match status" value="1"/>
</dbReference>
<accession>A0A543GDC7</accession>
<dbReference type="Pfam" id="PF00370">
    <property type="entry name" value="FGGY_N"/>
    <property type="match status" value="1"/>
</dbReference>
<feature type="domain" description="Carbohydrate kinase FGGY N-terminal" evidence="5">
    <location>
        <begin position="12"/>
        <end position="248"/>
    </location>
</feature>
<keyword evidence="4 7" id="KW-0418">Kinase</keyword>
<dbReference type="InterPro" id="IPR043129">
    <property type="entry name" value="ATPase_NBD"/>
</dbReference>
<dbReference type="OrthoDB" id="9805576at2"/>
<name>A0A543GDC7_9PSEU</name>